<evidence type="ECO:0000313" key="2">
    <source>
        <dbReference type="EMBL" id="GLF95283.1"/>
    </source>
</evidence>
<comment type="caution">
    <text evidence="2">The sequence shown here is derived from an EMBL/GenBank/DDBJ whole genome shotgun (WGS) entry which is preliminary data.</text>
</comment>
<gene>
    <name evidence="2" type="ORF">SYYSPA8_13320</name>
</gene>
<dbReference type="EMBL" id="BSBI01000004">
    <property type="protein sequence ID" value="GLF95283.1"/>
    <property type="molecule type" value="Genomic_DNA"/>
</dbReference>
<dbReference type="Proteomes" id="UP001291653">
    <property type="component" value="Unassembled WGS sequence"/>
</dbReference>
<sequence length="511" mass="56799">MPGSRGRDAAEQRAEEIRQSVSAVAEAVPERVGDAREPIGNVVQEDPQPWASARTGDARDAWSTLTWYNIYRRVGASPPALERARQLRASDRSTTVNLALGPERRVAGLLGWEPWQLRAGLSTTLLFGPRVVVALIRKVFGALADTRLGRSVQARLESFRGLPERARLEEGPRHEEQAELREENWRATFEAELLTLSPEKVQRLIKDLAAVSPQDDVLSAKLALAKEFTVVQDEALSASDEAALREASQGTFSWGAFLQHNKKRRTAAIQRHTEEIDRLTEDSASVPSRFIAKLAGRGMPKAVRAATISEHTRTREQITNEKEILYKEAGVLKFLLLYLFSGISPRTASSRMARLNEGDLKRLLQYVEGVVAAAPGRDTGVLQGWGKQLGREAGVREAVLGIAKYGIQQSKDKLKGVLSKNQKSAIRIKEGLDLYAPRLLERYGLKSPSQDTQDKRRLGEELMRSTNSEIAQALEQLEMIESDETSDRVAGAERLFQARSRLERTQIPVTT</sequence>
<keyword evidence="3" id="KW-1185">Reference proteome</keyword>
<evidence type="ECO:0000256" key="1">
    <source>
        <dbReference type="SAM" id="MobiDB-lite"/>
    </source>
</evidence>
<feature type="compositionally biased region" description="Basic and acidic residues" evidence="1">
    <location>
        <begin position="1"/>
        <end position="18"/>
    </location>
</feature>
<accession>A0ABQ5NY56</accession>
<proteinExistence type="predicted"/>
<protein>
    <submittedName>
        <fullName evidence="2">Uncharacterized protein</fullName>
    </submittedName>
</protein>
<evidence type="ECO:0000313" key="3">
    <source>
        <dbReference type="Proteomes" id="UP001291653"/>
    </source>
</evidence>
<organism evidence="2 3">
    <name type="scientific">Streptomyces yaizuensis</name>
    <dbReference type="NCBI Taxonomy" id="2989713"/>
    <lineage>
        <taxon>Bacteria</taxon>
        <taxon>Bacillati</taxon>
        <taxon>Actinomycetota</taxon>
        <taxon>Actinomycetes</taxon>
        <taxon>Kitasatosporales</taxon>
        <taxon>Streptomycetaceae</taxon>
        <taxon>Streptomyces</taxon>
    </lineage>
</organism>
<reference evidence="2 3" key="1">
    <citation type="submission" date="2022-10" db="EMBL/GenBank/DDBJ databases">
        <title>Draft genome sequence of Streptomyces sp. YSPA8.</title>
        <authorList>
            <person name="Moriuchi R."/>
            <person name="Dohra H."/>
            <person name="Yamamura H."/>
            <person name="Kodani S."/>
        </authorList>
    </citation>
    <scope>NUCLEOTIDE SEQUENCE [LARGE SCALE GENOMIC DNA]</scope>
    <source>
        <strain evidence="2 3">YSPA8</strain>
    </source>
</reference>
<feature type="region of interest" description="Disordered" evidence="1">
    <location>
        <begin position="1"/>
        <end position="38"/>
    </location>
</feature>
<name>A0ABQ5NY56_9ACTN</name>
<dbReference type="RefSeq" id="WP_323447324.1">
    <property type="nucleotide sequence ID" value="NZ_BSBI01000004.1"/>
</dbReference>
<feature type="compositionally biased region" description="Basic and acidic residues" evidence="1">
    <location>
        <begin position="28"/>
        <end position="37"/>
    </location>
</feature>